<feature type="non-terminal residue" evidence="1">
    <location>
        <position position="1"/>
    </location>
</feature>
<comment type="caution">
    <text evidence="1">The sequence shown here is derived from an EMBL/GenBank/DDBJ whole genome shotgun (WGS) entry which is preliminary data.</text>
</comment>
<dbReference type="EMBL" id="JYDQ01000667">
    <property type="protein sequence ID" value="KRY06786.1"/>
    <property type="molecule type" value="Genomic_DNA"/>
</dbReference>
<gene>
    <name evidence="1" type="ORF">T12_7759</name>
</gene>
<protein>
    <submittedName>
        <fullName evidence="1">Uncharacterized protein</fullName>
    </submittedName>
</protein>
<organism evidence="1 2">
    <name type="scientific">Trichinella patagoniensis</name>
    <dbReference type="NCBI Taxonomy" id="990121"/>
    <lineage>
        <taxon>Eukaryota</taxon>
        <taxon>Metazoa</taxon>
        <taxon>Ecdysozoa</taxon>
        <taxon>Nematoda</taxon>
        <taxon>Enoplea</taxon>
        <taxon>Dorylaimia</taxon>
        <taxon>Trichinellida</taxon>
        <taxon>Trichinellidae</taxon>
        <taxon>Trichinella</taxon>
    </lineage>
</organism>
<feature type="non-terminal residue" evidence="1">
    <location>
        <position position="60"/>
    </location>
</feature>
<evidence type="ECO:0000313" key="1">
    <source>
        <dbReference type="EMBL" id="KRY06786.1"/>
    </source>
</evidence>
<dbReference type="Proteomes" id="UP000054783">
    <property type="component" value="Unassembled WGS sequence"/>
</dbReference>
<proteinExistence type="predicted"/>
<accession>A0A0V0Z2K6</accession>
<reference evidence="1 2" key="1">
    <citation type="submission" date="2015-01" db="EMBL/GenBank/DDBJ databases">
        <title>Evolution of Trichinella species and genotypes.</title>
        <authorList>
            <person name="Korhonen P.K."/>
            <person name="Edoardo P."/>
            <person name="Giuseppe L.R."/>
            <person name="Gasser R.B."/>
        </authorList>
    </citation>
    <scope>NUCLEOTIDE SEQUENCE [LARGE SCALE GENOMIC DNA]</scope>
    <source>
        <strain evidence="1">ISS2496</strain>
    </source>
</reference>
<name>A0A0V0Z2K6_9BILA</name>
<keyword evidence="2" id="KW-1185">Reference proteome</keyword>
<evidence type="ECO:0000313" key="2">
    <source>
        <dbReference type="Proteomes" id="UP000054783"/>
    </source>
</evidence>
<dbReference type="AlphaFoldDB" id="A0A0V0Z2K6"/>
<sequence length="60" mass="6642">LAWRTYRQSGSDANAVRTPILSHTDLACNTSYHFAASRTVSPWVSPYRCPGPFAPFGSRI</sequence>